<feature type="compositionally biased region" description="Low complexity" evidence="1">
    <location>
        <begin position="25"/>
        <end position="45"/>
    </location>
</feature>
<reference evidence="2 3" key="1">
    <citation type="journal article" date="2012" name="Genome Biol.">
        <title>Genome and low-iron response of an oceanic diatom adapted to chronic iron limitation.</title>
        <authorList>
            <person name="Lommer M."/>
            <person name="Specht M."/>
            <person name="Roy A.S."/>
            <person name="Kraemer L."/>
            <person name="Andreson R."/>
            <person name="Gutowska M.A."/>
            <person name="Wolf J."/>
            <person name="Bergner S.V."/>
            <person name="Schilhabel M.B."/>
            <person name="Klostermeier U.C."/>
            <person name="Beiko R.G."/>
            <person name="Rosenstiel P."/>
            <person name="Hippler M."/>
            <person name="Laroche J."/>
        </authorList>
    </citation>
    <scope>NUCLEOTIDE SEQUENCE [LARGE SCALE GENOMIC DNA]</scope>
    <source>
        <strain evidence="2 3">CCMP1005</strain>
    </source>
</reference>
<keyword evidence="3" id="KW-1185">Reference proteome</keyword>
<evidence type="ECO:0000313" key="2">
    <source>
        <dbReference type="EMBL" id="EJK72298.1"/>
    </source>
</evidence>
<feature type="region of interest" description="Disordered" evidence="1">
    <location>
        <begin position="1"/>
        <end position="45"/>
    </location>
</feature>
<name>K0T101_THAOC</name>
<dbReference type="EMBL" id="AGNL01006055">
    <property type="protein sequence ID" value="EJK72298.1"/>
    <property type="molecule type" value="Genomic_DNA"/>
</dbReference>
<gene>
    <name evidence="2" type="ORF">THAOC_06181</name>
</gene>
<proteinExistence type="predicted"/>
<comment type="caution">
    <text evidence="2">The sequence shown here is derived from an EMBL/GenBank/DDBJ whole genome shotgun (WGS) entry which is preliminary data.</text>
</comment>
<accession>K0T101</accession>
<dbReference type="Proteomes" id="UP000266841">
    <property type="component" value="Unassembled WGS sequence"/>
</dbReference>
<dbReference type="AlphaFoldDB" id="K0T101"/>
<organism evidence="2 3">
    <name type="scientific">Thalassiosira oceanica</name>
    <name type="common">Marine diatom</name>
    <dbReference type="NCBI Taxonomy" id="159749"/>
    <lineage>
        <taxon>Eukaryota</taxon>
        <taxon>Sar</taxon>
        <taxon>Stramenopiles</taxon>
        <taxon>Ochrophyta</taxon>
        <taxon>Bacillariophyta</taxon>
        <taxon>Coscinodiscophyceae</taxon>
        <taxon>Thalassiosirophycidae</taxon>
        <taxon>Thalassiosirales</taxon>
        <taxon>Thalassiosiraceae</taxon>
        <taxon>Thalassiosira</taxon>
    </lineage>
</organism>
<sequence>HAPTALRSPFEMVLQSPASSPNKDASAWRTSASTPASTPASTSATLAAAEVQAQAPLSPPPDFVKRNGTFEKYTRKMYNHSTHVLLLGLRFTGGRRVYEFAEKHEDSLILELDYLEK</sequence>
<protein>
    <submittedName>
        <fullName evidence="2">Uncharacterized protein</fullName>
    </submittedName>
</protein>
<evidence type="ECO:0000313" key="3">
    <source>
        <dbReference type="Proteomes" id="UP000266841"/>
    </source>
</evidence>
<evidence type="ECO:0000256" key="1">
    <source>
        <dbReference type="SAM" id="MobiDB-lite"/>
    </source>
</evidence>
<feature type="non-terminal residue" evidence="2">
    <location>
        <position position="1"/>
    </location>
</feature>